<dbReference type="EMBL" id="AP014633">
    <property type="protein sequence ID" value="BAP56132.1"/>
    <property type="molecule type" value="Genomic_DNA"/>
</dbReference>
<dbReference type="InterPro" id="IPR051405">
    <property type="entry name" value="phD/YefM_antitoxin"/>
</dbReference>
<dbReference type="InterPro" id="IPR036165">
    <property type="entry name" value="YefM-like_sf"/>
</dbReference>
<dbReference type="Proteomes" id="UP000031623">
    <property type="component" value="Chromosome"/>
</dbReference>
<evidence type="ECO:0000256" key="1">
    <source>
        <dbReference type="ARBA" id="ARBA00009981"/>
    </source>
</evidence>
<dbReference type="InterPro" id="IPR006442">
    <property type="entry name" value="Antitoxin_Phd/YefM"/>
</dbReference>
<dbReference type="Gene3D" id="6.10.250.330">
    <property type="match status" value="1"/>
</dbReference>
<accession>A0A090AKG4</accession>
<dbReference type="OrthoDB" id="9802003at2"/>
<comment type="similarity">
    <text evidence="1 2">Belongs to the phD/YefM antitoxin family.</text>
</comment>
<dbReference type="Gene3D" id="3.40.1620.10">
    <property type="entry name" value="YefM-like domain"/>
    <property type="match status" value="1"/>
</dbReference>
<dbReference type="AlphaFoldDB" id="A0A090AKG4"/>
<dbReference type="STRING" id="40754.THII_1835"/>
<comment type="function">
    <text evidence="2">Antitoxin component of a type II toxin-antitoxin (TA) system.</text>
</comment>
<dbReference type="HOGENOM" id="CLU_155837_1_1_6"/>
<dbReference type="KEGG" id="tig:THII_1835"/>
<dbReference type="SUPFAM" id="SSF143120">
    <property type="entry name" value="YefM-like"/>
    <property type="match status" value="1"/>
</dbReference>
<sequence length="87" mass="10152">MYTVDNIEVPQQIQSLIQKVVQDHEPVRIINARGENVILISEHDYESLKETLYLLSNPVNAERLRHAQSESLKQAISWQTLKDQLKR</sequence>
<evidence type="ECO:0000313" key="4">
    <source>
        <dbReference type="Proteomes" id="UP000031623"/>
    </source>
</evidence>
<keyword evidence="4" id="KW-1185">Reference proteome</keyword>
<proteinExistence type="inferred from homology"/>
<name>A0A090AKG4_9GAMM</name>
<gene>
    <name evidence="3" type="ORF">THII_1835</name>
</gene>
<dbReference type="Pfam" id="PF02604">
    <property type="entry name" value="PhdYeFM_antitox"/>
    <property type="match status" value="1"/>
</dbReference>
<dbReference type="PANTHER" id="PTHR33713:SF6">
    <property type="entry name" value="ANTITOXIN YEFM"/>
    <property type="match status" value="1"/>
</dbReference>
<evidence type="ECO:0000313" key="3">
    <source>
        <dbReference type="EMBL" id="BAP56132.1"/>
    </source>
</evidence>
<reference evidence="3 4" key="1">
    <citation type="journal article" date="2014" name="ISME J.">
        <title>Ecophysiology of Thioploca ingrica as revealed by the complete genome sequence supplemented with proteomic evidence.</title>
        <authorList>
            <person name="Kojima H."/>
            <person name="Ogura Y."/>
            <person name="Yamamoto N."/>
            <person name="Togashi T."/>
            <person name="Mori H."/>
            <person name="Watanabe T."/>
            <person name="Nemoto F."/>
            <person name="Kurokawa K."/>
            <person name="Hayashi T."/>
            <person name="Fukui M."/>
        </authorList>
    </citation>
    <scope>NUCLEOTIDE SEQUENCE [LARGE SCALE GENOMIC DNA]</scope>
</reference>
<dbReference type="PANTHER" id="PTHR33713">
    <property type="entry name" value="ANTITOXIN YAFN-RELATED"/>
    <property type="match status" value="1"/>
</dbReference>
<evidence type="ECO:0000256" key="2">
    <source>
        <dbReference type="RuleBase" id="RU362080"/>
    </source>
</evidence>
<organism evidence="3 4">
    <name type="scientific">Thioploca ingrica</name>
    <dbReference type="NCBI Taxonomy" id="40754"/>
    <lineage>
        <taxon>Bacteria</taxon>
        <taxon>Pseudomonadati</taxon>
        <taxon>Pseudomonadota</taxon>
        <taxon>Gammaproteobacteria</taxon>
        <taxon>Thiotrichales</taxon>
        <taxon>Thiotrichaceae</taxon>
        <taxon>Thioploca</taxon>
    </lineage>
</organism>
<protein>
    <recommendedName>
        <fullName evidence="2">Antitoxin</fullName>
    </recommendedName>
</protein>